<dbReference type="AlphaFoldDB" id="A0A9D9DB17"/>
<proteinExistence type="predicted"/>
<evidence type="ECO:0000313" key="3">
    <source>
        <dbReference type="Proteomes" id="UP000823631"/>
    </source>
</evidence>
<name>A0A9D9DB17_9GAMM</name>
<sequence>MTDMIEKHAAAALSALPPLPLGLTEFADFEKTRAPLLIKADALTTLTRWCGTWFLSRPPHFGKTTLLSVLETLFSRGPQCSPLLQFVTTGPWMERRFKVIRLDFAKICAPDTASVSALTPAAAPGNFAGRFVRTILETFARAGVTVTKTWPEGTDRSVSWFFELQDALQKQPGISLVLLIDNVDAPLTAAGLTAAELKERRNLLETFFMLQKSCESKFRFTLLTGLHSLGLSTEFGPVDHIDDCTFDLPLGAITGITQQELETCLRPYIRAAAHRLNEMQQTGRWTEQSVLEAIKEHLSGYCFDSHGRSRVYCPQDVFCFLQNPEDGFKSCPAGDCKALPELISLFARQKARHDGSTVQEALSALTLPDSALCEIDDESLEMEPAPAPGRVDALSCLYRLGILTIKQAERFEMGGGMLYLTAANNAVRTALAALTAHKNPAG</sequence>
<reference evidence="2" key="1">
    <citation type="submission" date="2020-10" db="EMBL/GenBank/DDBJ databases">
        <authorList>
            <person name="Gilroy R."/>
        </authorList>
    </citation>
    <scope>NUCLEOTIDE SEQUENCE</scope>
    <source>
        <strain evidence="2">17213</strain>
    </source>
</reference>
<gene>
    <name evidence="2" type="ORF">IAB19_00155</name>
</gene>
<dbReference type="Pfam" id="PF09820">
    <property type="entry name" value="AAA-ATPase_like"/>
    <property type="match status" value="1"/>
</dbReference>
<dbReference type="Proteomes" id="UP000823631">
    <property type="component" value="Unassembled WGS sequence"/>
</dbReference>
<evidence type="ECO:0000313" key="2">
    <source>
        <dbReference type="EMBL" id="MBO8414781.1"/>
    </source>
</evidence>
<evidence type="ECO:0000259" key="1">
    <source>
        <dbReference type="Pfam" id="PF09820"/>
    </source>
</evidence>
<protein>
    <submittedName>
        <fullName evidence="2">AAA family ATPase</fullName>
    </submittedName>
</protein>
<dbReference type="PANTHER" id="PTHR34825">
    <property type="entry name" value="CONSERVED PROTEIN, WITH A WEAK D-GALACTARATE DEHYDRATASE/ALTRONATE HYDROLASE DOMAIN"/>
    <property type="match status" value="1"/>
</dbReference>
<reference evidence="2" key="2">
    <citation type="journal article" date="2021" name="PeerJ">
        <title>Extensive microbial diversity within the chicken gut microbiome revealed by metagenomics and culture.</title>
        <authorList>
            <person name="Gilroy R."/>
            <person name="Ravi A."/>
            <person name="Getino M."/>
            <person name="Pursley I."/>
            <person name="Horton D.L."/>
            <person name="Alikhan N.F."/>
            <person name="Baker D."/>
            <person name="Gharbi K."/>
            <person name="Hall N."/>
            <person name="Watson M."/>
            <person name="Adriaenssens E.M."/>
            <person name="Foster-Nyarko E."/>
            <person name="Jarju S."/>
            <person name="Secka A."/>
            <person name="Antonio M."/>
            <person name="Oren A."/>
            <person name="Chaudhuri R.R."/>
            <person name="La Ragione R."/>
            <person name="Hildebrand F."/>
            <person name="Pallen M.J."/>
        </authorList>
    </citation>
    <scope>NUCLEOTIDE SEQUENCE</scope>
    <source>
        <strain evidence="2">17213</strain>
    </source>
</reference>
<feature type="domain" description="AAA-ATPase-like" evidence="1">
    <location>
        <begin position="20"/>
        <end position="227"/>
    </location>
</feature>
<organism evidence="2 3">
    <name type="scientific">Candidatus Avisuccinivibrio stercorigallinarum</name>
    <dbReference type="NCBI Taxonomy" id="2840704"/>
    <lineage>
        <taxon>Bacteria</taxon>
        <taxon>Pseudomonadati</taxon>
        <taxon>Pseudomonadota</taxon>
        <taxon>Gammaproteobacteria</taxon>
        <taxon>Aeromonadales</taxon>
        <taxon>Succinivibrionaceae</taxon>
        <taxon>Succinivibrionaceae incertae sedis</taxon>
        <taxon>Candidatus Avisuccinivibrio</taxon>
    </lineage>
</organism>
<dbReference type="InterPro" id="IPR018631">
    <property type="entry name" value="AAA-ATPase-like_dom"/>
</dbReference>
<comment type="caution">
    <text evidence="2">The sequence shown here is derived from an EMBL/GenBank/DDBJ whole genome shotgun (WGS) entry which is preliminary data.</text>
</comment>
<accession>A0A9D9DB17</accession>
<dbReference type="PANTHER" id="PTHR34825:SF1">
    <property type="entry name" value="AAA-ATPASE-LIKE DOMAIN-CONTAINING PROTEIN"/>
    <property type="match status" value="1"/>
</dbReference>
<dbReference type="EMBL" id="JADINH010000003">
    <property type="protein sequence ID" value="MBO8414781.1"/>
    <property type="molecule type" value="Genomic_DNA"/>
</dbReference>